<dbReference type="RefSeq" id="WP_345718330.1">
    <property type="nucleotide sequence ID" value="NZ_BAABFP010000008.1"/>
</dbReference>
<evidence type="ECO:0000313" key="1">
    <source>
        <dbReference type="EMBL" id="MFC6006859.1"/>
    </source>
</evidence>
<dbReference type="EMBL" id="JBHSRD010000003">
    <property type="protein sequence ID" value="MFC6006859.1"/>
    <property type="molecule type" value="Genomic_DNA"/>
</dbReference>
<protein>
    <submittedName>
        <fullName evidence="1">Uncharacterized protein</fullName>
    </submittedName>
</protein>
<comment type="caution">
    <text evidence="1">The sequence shown here is derived from an EMBL/GenBank/DDBJ whole genome shotgun (WGS) entry which is preliminary data.</text>
</comment>
<proteinExistence type="predicted"/>
<organism evidence="1 2">
    <name type="scientific">Angustibacter luteus</name>
    <dbReference type="NCBI Taxonomy" id="658456"/>
    <lineage>
        <taxon>Bacteria</taxon>
        <taxon>Bacillati</taxon>
        <taxon>Actinomycetota</taxon>
        <taxon>Actinomycetes</taxon>
        <taxon>Kineosporiales</taxon>
        <taxon>Kineosporiaceae</taxon>
    </lineage>
</organism>
<sequence length="603" mass="64925">MAIRATVVTDLLDRADAERAAGRGETAAGLYDQAVAAARADDDLPGWTRAVLGAASLYVFGAEPGKIPAQLYDVLARTEADADRARLAAALARCWGYAGHPERGAPFASEAVQRAERDGAADLLADCLDAALAVHWGPDELDVRQAMVARLDEVAAHVLEPDVRLQAHLWGLQVACEVLEMQAVHRHLRALERLGEESPRALFFAASRRLMLDLLRGRTDTAPQLTKVASAAGEQAGLADAWLVLKAMEAYSAAQSGDSRTCAAAAAEGEAFALAEGVPAVCAEMAYLWVCADRLDRAQALVHTFRGAVLADLPRDVNWLLTLQCVLEAALAVDDDEVVETAAGLLAPYEGRAVMNAGAVMFHGLTDDTLARAAARRGDHQVADRLRANALATYDRVGAQWWRDRLASWSPPERPAPSLGVRPVHLHPERGGLWRIGPDDAAVTLRPLRGFGYLRELVRRPHQPVSALDLVGAGTGVVVESGLGEVADPQAIAAYRERLRELEGELAEAAEWADLGRAEVARRERDALLDEVARSTGLHGRARTTGSSQERARVAVQKAITVAVERIGSVDERLGQHLRGSIRTGLQCTYEPRDDDQVGWILD</sequence>
<gene>
    <name evidence="1" type="ORF">ACFQDO_06910</name>
</gene>
<accession>A0ABW1JCF7</accession>
<dbReference type="Proteomes" id="UP001596189">
    <property type="component" value="Unassembled WGS sequence"/>
</dbReference>
<keyword evidence="2" id="KW-1185">Reference proteome</keyword>
<reference evidence="2" key="1">
    <citation type="journal article" date="2019" name="Int. J. Syst. Evol. Microbiol.">
        <title>The Global Catalogue of Microorganisms (GCM) 10K type strain sequencing project: providing services to taxonomists for standard genome sequencing and annotation.</title>
        <authorList>
            <consortium name="The Broad Institute Genomics Platform"/>
            <consortium name="The Broad Institute Genome Sequencing Center for Infectious Disease"/>
            <person name="Wu L."/>
            <person name="Ma J."/>
        </authorList>
    </citation>
    <scope>NUCLEOTIDE SEQUENCE [LARGE SCALE GENOMIC DNA]</scope>
    <source>
        <strain evidence="2">KACC 14249</strain>
    </source>
</reference>
<name>A0ABW1JCF7_9ACTN</name>
<evidence type="ECO:0000313" key="2">
    <source>
        <dbReference type="Proteomes" id="UP001596189"/>
    </source>
</evidence>